<dbReference type="PANTHER" id="PTHR43762">
    <property type="entry name" value="L-GULONOLACTONE OXIDASE"/>
    <property type="match status" value="1"/>
</dbReference>
<keyword evidence="4" id="KW-1185">Reference proteome</keyword>
<dbReference type="Gene3D" id="3.30.70.2520">
    <property type="match status" value="1"/>
</dbReference>
<evidence type="ECO:0000259" key="2">
    <source>
        <dbReference type="PROSITE" id="PS51387"/>
    </source>
</evidence>
<organism evidence="3 4">
    <name type="scientific">Micromonospora rhizosphaerae</name>
    <dbReference type="NCBI Taxonomy" id="568872"/>
    <lineage>
        <taxon>Bacteria</taxon>
        <taxon>Bacillati</taxon>
        <taxon>Actinomycetota</taxon>
        <taxon>Actinomycetes</taxon>
        <taxon>Micromonosporales</taxon>
        <taxon>Micromonosporaceae</taxon>
        <taxon>Micromonospora</taxon>
    </lineage>
</organism>
<dbReference type="Proteomes" id="UP000199413">
    <property type="component" value="Unassembled WGS sequence"/>
</dbReference>
<dbReference type="InterPro" id="IPR006094">
    <property type="entry name" value="Oxid_FAD_bind_N"/>
</dbReference>
<sequence>MTDTPAHAVAAPNADGGRIAQRVPSGGAARAESGGARVAGGDASRNWAGNVRYRARRRHEPSTMDELRRLVAGSDRIRAVGSGHSFNRLGDTTGDLVSLAGLPPTVELDPERATVTVAAGLSYGEVATRLHSQGYALANLASLPHISVAGAVATATHGSGDANGNLATAVAALELVTADGELLTVDRSDDRFAGMVVNLGALGVVTRVTLDVVPAFDVRQYVRLGLPRDALGAAFASAYSVSAFTDWRSSRLEVWRKQQADQPPPPARWFGTTAARADRHPVPGMPAENCSPQLGVPGPWHERLPHFRLRFTPSSGDELQSEYHLPREVAAAALAALDPVADRIAAVVQVCELRTVAADELWLSPNYRRDTLAMHFTWIGDEAAVTPVVAEAEQRLAPFAPRPHWGKVFGSSPGAVAAAWPRQADFLALLTDLDPTGKFRTELLDRYFPRR</sequence>
<keyword evidence="1" id="KW-0560">Oxidoreductase</keyword>
<dbReference type="Pfam" id="PF01565">
    <property type="entry name" value="FAD_binding_4"/>
    <property type="match status" value="1"/>
</dbReference>
<dbReference type="Gene3D" id="1.10.45.10">
    <property type="entry name" value="Vanillyl-alcohol Oxidase, Chain A, domain 4"/>
    <property type="match status" value="1"/>
</dbReference>
<evidence type="ECO:0000256" key="1">
    <source>
        <dbReference type="ARBA" id="ARBA00023002"/>
    </source>
</evidence>
<evidence type="ECO:0000313" key="4">
    <source>
        <dbReference type="Proteomes" id="UP000199413"/>
    </source>
</evidence>
<dbReference type="GO" id="GO:0016020">
    <property type="term" value="C:membrane"/>
    <property type="evidence" value="ECO:0007669"/>
    <property type="project" value="InterPro"/>
</dbReference>
<gene>
    <name evidence="3" type="ORF">GA0070624_6155</name>
</gene>
<dbReference type="InterPro" id="IPR010031">
    <property type="entry name" value="FAD_lactone_oxidase-like"/>
</dbReference>
<dbReference type="InterPro" id="IPR036318">
    <property type="entry name" value="FAD-bd_PCMH-like_sf"/>
</dbReference>
<dbReference type="InterPro" id="IPR007173">
    <property type="entry name" value="ALO_C"/>
</dbReference>
<accession>A0A1C6T9Q9</accession>
<name>A0A1C6T9Q9_9ACTN</name>
<dbReference type="PANTHER" id="PTHR43762:SF1">
    <property type="entry name" value="D-ARABINONO-1,4-LACTONE OXIDASE"/>
    <property type="match status" value="1"/>
</dbReference>
<dbReference type="Gene3D" id="3.30.465.10">
    <property type="match status" value="1"/>
</dbReference>
<dbReference type="PIRSF" id="PIRSF000136">
    <property type="entry name" value="LGO_GLO"/>
    <property type="match status" value="1"/>
</dbReference>
<evidence type="ECO:0000313" key="3">
    <source>
        <dbReference type="EMBL" id="SCL38263.1"/>
    </source>
</evidence>
<reference evidence="4" key="1">
    <citation type="submission" date="2016-06" db="EMBL/GenBank/DDBJ databases">
        <authorList>
            <person name="Varghese N."/>
            <person name="Submissions Spin"/>
        </authorList>
    </citation>
    <scope>NUCLEOTIDE SEQUENCE [LARGE SCALE GENOMIC DNA]</scope>
    <source>
        <strain evidence="4">DSM 45431</strain>
    </source>
</reference>
<feature type="domain" description="FAD-binding PCMH-type" evidence="2">
    <location>
        <begin position="51"/>
        <end position="215"/>
    </location>
</feature>
<dbReference type="InterPro" id="IPR016167">
    <property type="entry name" value="FAD-bd_PCMH_sub1"/>
</dbReference>
<dbReference type="InterPro" id="IPR016169">
    <property type="entry name" value="FAD-bd_PCMH_sub2"/>
</dbReference>
<dbReference type="GO" id="GO:0080049">
    <property type="term" value="F:L-gulono-1,4-lactone dehydrogenase activity"/>
    <property type="evidence" value="ECO:0007669"/>
    <property type="project" value="TreeGrafter"/>
</dbReference>
<dbReference type="InterPro" id="IPR016166">
    <property type="entry name" value="FAD-bd_PCMH"/>
</dbReference>
<dbReference type="Gene3D" id="3.30.70.2530">
    <property type="match status" value="1"/>
</dbReference>
<dbReference type="GO" id="GO:0071949">
    <property type="term" value="F:FAD binding"/>
    <property type="evidence" value="ECO:0007669"/>
    <property type="project" value="InterPro"/>
</dbReference>
<dbReference type="PROSITE" id="PS51387">
    <property type="entry name" value="FAD_PCMH"/>
    <property type="match status" value="1"/>
</dbReference>
<dbReference type="EMBL" id="FMHV01000002">
    <property type="protein sequence ID" value="SCL38263.1"/>
    <property type="molecule type" value="Genomic_DNA"/>
</dbReference>
<dbReference type="AlphaFoldDB" id="A0A1C6T9Q9"/>
<dbReference type="InterPro" id="IPR016171">
    <property type="entry name" value="Vanillyl_alc_oxidase_C-sub2"/>
</dbReference>
<dbReference type="Gene3D" id="3.30.43.10">
    <property type="entry name" value="Uridine Diphospho-n-acetylenolpyruvylglucosamine Reductase, domain 2"/>
    <property type="match status" value="1"/>
</dbReference>
<dbReference type="STRING" id="568872.GA0070624_6155"/>
<dbReference type="Pfam" id="PF04030">
    <property type="entry name" value="ALO"/>
    <property type="match status" value="1"/>
</dbReference>
<dbReference type="GO" id="GO:0003885">
    <property type="term" value="F:D-arabinono-1,4-lactone oxidase activity"/>
    <property type="evidence" value="ECO:0007669"/>
    <property type="project" value="InterPro"/>
</dbReference>
<proteinExistence type="predicted"/>
<dbReference type="SUPFAM" id="SSF56176">
    <property type="entry name" value="FAD-binding/transporter-associated domain-like"/>
    <property type="match status" value="1"/>
</dbReference>
<protein>
    <submittedName>
        <fullName evidence="3">Xylitol oxidase</fullName>
    </submittedName>
</protein>